<organism evidence="2 3">
    <name type="scientific">Tetrahymena thermophila (strain SB210)</name>
    <dbReference type="NCBI Taxonomy" id="312017"/>
    <lineage>
        <taxon>Eukaryota</taxon>
        <taxon>Sar</taxon>
        <taxon>Alveolata</taxon>
        <taxon>Ciliophora</taxon>
        <taxon>Intramacronucleata</taxon>
        <taxon>Oligohymenophorea</taxon>
        <taxon>Hymenostomatida</taxon>
        <taxon>Tetrahymenina</taxon>
        <taxon>Tetrahymenidae</taxon>
        <taxon>Tetrahymena</taxon>
    </lineage>
</organism>
<feature type="transmembrane region" description="Helical" evidence="1">
    <location>
        <begin position="955"/>
        <end position="975"/>
    </location>
</feature>
<dbReference type="RefSeq" id="XP_001020186.3">
    <property type="nucleotide sequence ID" value="XM_001020186.3"/>
</dbReference>
<dbReference type="GeneID" id="7834050"/>
<evidence type="ECO:0000313" key="2">
    <source>
        <dbReference type="EMBL" id="EAR99941.3"/>
    </source>
</evidence>
<keyword evidence="1" id="KW-0472">Membrane</keyword>
<dbReference type="HOGENOM" id="CLU_003191_1_1_1"/>
<dbReference type="PANTHER" id="PTHR11319:SF35">
    <property type="entry name" value="OUTER MEMBRANE PROTEIN PMPC-RELATED"/>
    <property type="match status" value="1"/>
</dbReference>
<keyword evidence="1" id="KW-1133">Transmembrane helix</keyword>
<accession>Q23TV4</accession>
<name>Q23TV4_TETTS</name>
<protein>
    <submittedName>
        <fullName evidence="2">Transmembrane protein, putative</fullName>
    </submittedName>
</protein>
<feature type="transmembrane region" description="Helical" evidence="1">
    <location>
        <begin position="698"/>
        <end position="720"/>
    </location>
</feature>
<dbReference type="InParanoid" id="Q23TV4"/>
<feature type="transmembrane region" description="Helical" evidence="1">
    <location>
        <begin position="765"/>
        <end position="784"/>
    </location>
</feature>
<evidence type="ECO:0000256" key="1">
    <source>
        <dbReference type="SAM" id="Phobius"/>
    </source>
</evidence>
<evidence type="ECO:0000313" key="3">
    <source>
        <dbReference type="Proteomes" id="UP000009168"/>
    </source>
</evidence>
<dbReference type="PANTHER" id="PTHR11319">
    <property type="entry name" value="G PROTEIN-COUPLED RECEPTOR-RELATED"/>
    <property type="match status" value="1"/>
</dbReference>
<dbReference type="Proteomes" id="UP000009168">
    <property type="component" value="Unassembled WGS sequence"/>
</dbReference>
<keyword evidence="1 2" id="KW-0812">Transmembrane</keyword>
<feature type="transmembrane region" description="Helical" evidence="1">
    <location>
        <begin position="854"/>
        <end position="875"/>
    </location>
</feature>
<feature type="transmembrane region" description="Helical" evidence="1">
    <location>
        <begin position="819"/>
        <end position="842"/>
    </location>
</feature>
<feature type="transmembrane region" description="Helical" evidence="1">
    <location>
        <begin position="904"/>
        <end position="925"/>
    </location>
</feature>
<dbReference type="OrthoDB" id="338325at2759"/>
<dbReference type="EMBL" id="GG662633">
    <property type="protein sequence ID" value="EAR99941.3"/>
    <property type="molecule type" value="Genomic_DNA"/>
</dbReference>
<gene>
    <name evidence="2" type="ORF">TTHERM_00912170</name>
</gene>
<reference evidence="3" key="1">
    <citation type="journal article" date="2006" name="PLoS Biol.">
        <title>Macronuclear genome sequence of the ciliate Tetrahymena thermophila, a model eukaryote.</title>
        <authorList>
            <person name="Eisen J.A."/>
            <person name="Coyne R.S."/>
            <person name="Wu M."/>
            <person name="Wu D."/>
            <person name="Thiagarajan M."/>
            <person name="Wortman J.R."/>
            <person name="Badger J.H."/>
            <person name="Ren Q."/>
            <person name="Amedeo P."/>
            <person name="Jones K.M."/>
            <person name="Tallon L.J."/>
            <person name="Delcher A.L."/>
            <person name="Salzberg S.L."/>
            <person name="Silva J.C."/>
            <person name="Haas B.J."/>
            <person name="Majoros W.H."/>
            <person name="Farzad M."/>
            <person name="Carlton J.M."/>
            <person name="Smith R.K. Jr."/>
            <person name="Garg J."/>
            <person name="Pearlman R.E."/>
            <person name="Karrer K.M."/>
            <person name="Sun L."/>
            <person name="Manning G."/>
            <person name="Elde N.C."/>
            <person name="Turkewitz A.P."/>
            <person name="Asai D.J."/>
            <person name="Wilkes D.E."/>
            <person name="Wang Y."/>
            <person name="Cai H."/>
            <person name="Collins K."/>
            <person name="Stewart B.A."/>
            <person name="Lee S.R."/>
            <person name="Wilamowska K."/>
            <person name="Weinberg Z."/>
            <person name="Ruzzo W.L."/>
            <person name="Wloga D."/>
            <person name="Gaertig J."/>
            <person name="Frankel J."/>
            <person name="Tsao C.-C."/>
            <person name="Gorovsky M.A."/>
            <person name="Keeling P.J."/>
            <person name="Waller R.F."/>
            <person name="Patron N.J."/>
            <person name="Cherry J.M."/>
            <person name="Stover N.A."/>
            <person name="Krieger C.J."/>
            <person name="del Toro C."/>
            <person name="Ryder H.F."/>
            <person name="Williamson S.C."/>
            <person name="Barbeau R.A."/>
            <person name="Hamilton E.P."/>
            <person name="Orias E."/>
        </authorList>
    </citation>
    <scope>NUCLEOTIDE SEQUENCE [LARGE SCALE GENOMIC DNA]</scope>
    <source>
        <strain evidence="3">SB210</strain>
    </source>
</reference>
<dbReference type="InterPro" id="IPR011050">
    <property type="entry name" value="Pectin_lyase_fold/virulence"/>
</dbReference>
<feature type="transmembrane region" description="Helical" evidence="1">
    <location>
        <begin position="981"/>
        <end position="999"/>
    </location>
</feature>
<feature type="transmembrane region" description="Helical" evidence="1">
    <location>
        <begin position="1038"/>
        <end position="1066"/>
    </location>
</feature>
<proteinExistence type="predicted"/>
<keyword evidence="3" id="KW-1185">Reference proteome</keyword>
<dbReference type="SUPFAM" id="SSF51126">
    <property type="entry name" value="Pectin lyase-like"/>
    <property type="match status" value="1"/>
</dbReference>
<sequence>MLFTLNNNIHVILRQVYVENSNQNNIFYLQNNYMVEIEDIFIEQSNYLNIFQVILGNSLNINNIQISNGQNSRILQILGTVDVNIQKIQVNESNLIKLIEINSFYIQNQKFLQIQNEIRNLKIFNSTDVFLQIDCGASSIYDLQFIQLNYTLNYCISLRTDDLIMDNITVKNSQSNSPGFIQIFMFNNCKIQNIYSFSNDLQFIYLMNQNQGGFAYILNSKFINCNLQQNDYLIYLISLDNIFLDQIQIKDNLFNSTDRSSALLIMESQTITLTNFQVKNNTNMMGAGGSIYVFESVNITIKNSIFIQNKCLYFQGGALFISSSNFQSQLNIYDSIFLQNQALVSTGGAISVQNTNIIMKNTEISQNRASIGGGVYYEQVIPQFILDLKQVLKNNDNNNNNNTIQNNQAHIYGNNFGSSLRKISINIKSIQIPKESAIEQEMDNIKISLFKSGQIISFNKIQLLDEEDNPIFIPKIGESDFNKLTQDIQSLIKQIIISLRWDQQNYQIQLQGQLQSQEFINGGFNLNAQIMYQPQKNMVLQIVSNTFQQLQDPKGNIVIQGGQFLQNITIDFVSCSTGEIQKDQGNSIVCDQCPDGKYSLNTADTDCQQCPIVAISCYGSVINLKNGYWRESEMTDQIAYCQYNPISCQSQSKNSKYGCIEGYVGTLCQSCDIYGVVWKQRYSEIFKPGKCYICEENALLIFVQNLIIFLLISTYIFYILKNIISKLQSKLAGYYIQRLDIIYLGSTLSKLDRPQIVSKIMTDHLQILSLLISFQVNIPISFQLPVQFLGNSLQYASKSIDCVFSKNKHLQPLWFYQSLWSFALPLSLLIAYFTVGISYSLFKKNKIMLKYKTTAFLFIYFYFLPMVITLLSRSINCIQIANKAYLDIDINIQCFDDNWHKPFIYYYSIPMLTIWLLVIPLCLLIKIRDFKNQQKSSIFSVCKYSFIFAGYKEKFYYWEFGKLIYKSLLIFIGILLQQKPFLKVCLLNGLIFFQFYLIFKAKPYQIQSFNNSLQKSTLLCSYTLNLSTIYQQVINENLIYQIVMIGLLIIPNLLFIHQILLGIVFISISSDKNDRNLFQNILFSLKCNFPTQFENIQIQNKKKIKYLIKFKQVKNKIQKLIQYLKSYDFYSQQTLQSHFNLQRCSPQQQTSQIIQNTKLQLDQQTNSQDNTKNPFFLKINSLNKMRNKWSYYSRKTRQSPLCKIQNESNQGMELTSAKLKYTQEDEICSINATNENINQNIEYN</sequence>
<dbReference type="KEGG" id="tet:TTHERM_00912170"/>
<dbReference type="AlphaFoldDB" id="Q23TV4"/>